<feature type="non-terminal residue" evidence="1">
    <location>
        <position position="1"/>
    </location>
</feature>
<gene>
    <name evidence="1" type="ORF">LCGC14_2883700</name>
</gene>
<name>A0A0F9A7C1_9ZZZZ</name>
<evidence type="ECO:0000313" key="1">
    <source>
        <dbReference type="EMBL" id="KKK74444.1"/>
    </source>
</evidence>
<protein>
    <submittedName>
        <fullName evidence="1">Uncharacterized protein</fullName>
    </submittedName>
</protein>
<organism evidence="1">
    <name type="scientific">marine sediment metagenome</name>
    <dbReference type="NCBI Taxonomy" id="412755"/>
    <lineage>
        <taxon>unclassified sequences</taxon>
        <taxon>metagenomes</taxon>
        <taxon>ecological metagenomes</taxon>
    </lineage>
</organism>
<accession>A0A0F9A7C1</accession>
<sequence>TGIAEDTVYQTKYNLTEAESTLTFESKYIIDSTTATSLRTYLLAQWKQPHNQLEFGVGVEHLELDIGDILEFSNMPFKIFGEDITDNTTTRPLGEQVINKYWWIYKFK</sequence>
<reference evidence="1" key="1">
    <citation type="journal article" date="2015" name="Nature">
        <title>Complex archaea that bridge the gap between prokaryotes and eukaryotes.</title>
        <authorList>
            <person name="Spang A."/>
            <person name="Saw J.H."/>
            <person name="Jorgensen S.L."/>
            <person name="Zaremba-Niedzwiedzka K."/>
            <person name="Martijn J."/>
            <person name="Lind A.E."/>
            <person name="van Eijk R."/>
            <person name="Schleper C."/>
            <person name="Guy L."/>
            <person name="Ettema T.J."/>
        </authorList>
    </citation>
    <scope>NUCLEOTIDE SEQUENCE</scope>
</reference>
<comment type="caution">
    <text evidence="1">The sequence shown here is derived from an EMBL/GenBank/DDBJ whole genome shotgun (WGS) entry which is preliminary data.</text>
</comment>
<dbReference type="EMBL" id="LAZR01056314">
    <property type="protein sequence ID" value="KKK74444.1"/>
    <property type="molecule type" value="Genomic_DNA"/>
</dbReference>
<dbReference type="AlphaFoldDB" id="A0A0F9A7C1"/>
<proteinExistence type="predicted"/>